<organism evidence="1 2">
    <name type="scientific">[Candida] jaroonii</name>
    <dbReference type="NCBI Taxonomy" id="467808"/>
    <lineage>
        <taxon>Eukaryota</taxon>
        <taxon>Fungi</taxon>
        <taxon>Dikarya</taxon>
        <taxon>Ascomycota</taxon>
        <taxon>Saccharomycotina</taxon>
        <taxon>Pichiomycetes</taxon>
        <taxon>Debaryomycetaceae</taxon>
        <taxon>Yamadazyma</taxon>
    </lineage>
</organism>
<keyword evidence="2" id="KW-1185">Reference proteome</keyword>
<dbReference type="EMBL" id="CALSDN010000009">
    <property type="protein sequence ID" value="CAH6722390.1"/>
    <property type="molecule type" value="Genomic_DNA"/>
</dbReference>
<evidence type="ECO:0000313" key="2">
    <source>
        <dbReference type="Proteomes" id="UP001152531"/>
    </source>
</evidence>
<keyword evidence="1" id="KW-0378">Hydrolase</keyword>
<gene>
    <name evidence="1" type="ORF">CLIB1444_09S02498</name>
</gene>
<evidence type="ECO:0000313" key="1">
    <source>
        <dbReference type="EMBL" id="CAH6722390.1"/>
    </source>
</evidence>
<proteinExistence type="predicted"/>
<accession>A0ACA9YBF8</accession>
<reference evidence="1" key="1">
    <citation type="submission" date="2022-06" db="EMBL/GenBank/DDBJ databases">
        <authorList>
            <person name="Legras J.-L."/>
            <person name="Devillers H."/>
            <person name="Grondin C."/>
        </authorList>
    </citation>
    <scope>NUCLEOTIDE SEQUENCE</scope>
    <source>
        <strain evidence="1">CLIB 1444</strain>
    </source>
</reference>
<sequence length="491" mass="51386">MRLLNNLLLAAAIVKTVVGNCNPLSASNCDPDPALATSFIEDFKEESKYFDVLQSKGLSYEDDGLKLSLKDRFDNPSIRSNFYIMFGKVEVVLKAASGQGIVSSFYLQSDDLDEIDIELFGGDDTQFQSNYFSKGDTTTYTRGGYHNTPGSPIDNYLTYTIDWSKDSLSWAVNGDVVRTLYPNDPQGYPQTPMQIFAGIWAGGDSSNPAGTIEWAGGATTYGPTYSMYIKSLVVTDYSTGSKYEYSDKSGSWESIDSIDGQINGRQQQADKDFSALTSGNEISEVTVSGSTSSSSSSSSSSSASSSSSSSSTSSTSPSSTSTSTSTSSSSSSSSAKASTSSSAKPTTSSSSTSSPTTSQKVTSTTSTEIVETTTAETSNTQAAAGPITVIGSSTVWWTPTQTVWWTPSQTGLAQTGATQATNADTQETAAATNAQTQGVPTTIRTSVSSTSSNVGASTSAPGVSGSLDSENSGSRFYPAFLIVLPAIAFLI</sequence>
<name>A0ACA9YBF8_9ASCO</name>
<protein>
    <submittedName>
        <fullName evidence="1">Probable glycosidase Crh1p</fullName>
    </submittedName>
</protein>
<comment type="caution">
    <text evidence="1">The sequence shown here is derived from an EMBL/GenBank/DDBJ whole genome shotgun (WGS) entry which is preliminary data.</text>
</comment>
<keyword evidence="1" id="KW-0326">Glycosidase</keyword>
<dbReference type="Proteomes" id="UP001152531">
    <property type="component" value="Unassembled WGS sequence"/>
</dbReference>